<comment type="caution">
    <text evidence="1">The sequence shown here is derived from an EMBL/GenBank/DDBJ whole genome shotgun (WGS) entry which is preliminary data.</text>
</comment>
<accession>A0ABD1UR01</accession>
<dbReference type="Gene3D" id="6.10.140.890">
    <property type="match status" value="1"/>
</dbReference>
<proteinExistence type="predicted"/>
<evidence type="ECO:0000313" key="1">
    <source>
        <dbReference type="EMBL" id="KAL2527391.1"/>
    </source>
</evidence>
<evidence type="ECO:0000313" key="2">
    <source>
        <dbReference type="Proteomes" id="UP001604336"/>
    </source>
</evidence>
<gene>
    <name evidence="1" type="ORF">Adt_12445</name>
</gene>
<dbReference type="Proteomes" id="UP001604336">
    <property type="component" value="Unassembled WGS sequence"/>
</dbReference>
<organism evidence="1 2">
    <name type="scientific">Abeliophyllum distichum</name>
    <dbReference type="NCBI Taxonomy" id="126358"/>
    <lineage>
        <taxon>Eukaryota</taxon>
        <taxon>Viridiplantae</taxon>
        <taxon>Streptophyta</taxon>
        <taxon>Embryophyta</taxon>
        <taxon>Tracheophyta</taxon>
        <taxon>Spermatophyta</taxon>
        <taxon>Magnoliopsida</taxon>
        <taxon>eudicotyledons</taxon>
        <taxon>Gunneridae</taxon>
        <taxon>Pentapetalae</taxon>
        <taxon>asterids</taxon>
        <taxon>lamiids</taxon>
        <taxon>Lamiales</taxon>
        <taxon>Oleaceae</taxon>
        <taxon>Forsythieae</taxon>
        <taxon>Abeliophyllum</taxon>
    </lineage>
</organism>
<reference evidence="2" key="1">
    <citation type="submission" date="2024-07" db="EMBL/GenBank/DDBJ databases">
        <title>Two chromosome-level genome assemblies of Korean endemic species Abeliophyllum distichum and Forsythia ovata (Oleaceae).</title>
        <authorList>
            <person name="Jang H."/>
        </authorList>
    </citation>
    <scope>NUCLEOTIDE SEQUENCE [LARGE SCALE GENOMIC DNA]</scope>
</reference>
<name>A0ABD1UR01_9LAMI</name>
<sequence>MLTLPESETEIFRILSLPNERMTPAIITNKTYGKEEREVQWARAQRTLHPLKTPETTNLFNEKSSYRELSELTEQAKMRAEMIRIQELHTLKSHLRVNYKTERQGLDFDKN</sequence>
<protein>
    <submittedName>
        <fullName evidence="1">H(+)-ATPase 5</fullName>
    </submittedName>
</protein>
<keyword evidence="2" id="KW-1185">Reference proteome</keyword>
<dbReference type="AlphaFoldDB" id="A0ABD1UR01"/>
<dbReference type="EMBL" id="JBFOLK010000003">
    <property type="protein sequence ID" value="KAL2527391.1"/>
    <property type="molecule type" value="Genomic_DNA"/>
</dbReference>